<protein>
    <submittedName>
        <fullName evidence="2">RHS repeat-associated core domain</fullName>
    </submittedName>
</protein>
<sequence>MDGAGQLVKRQNCTAGVQRLEWDEFGRLACFENTHNECWRYQYDALGRRVGKAAAEVRRQVEGVRHGKHGARTWFLWDGDVFAGELRRGPDQAGVAADAGRFYVYHPDSFEPLAMQVVGQSGDAGMAAAEVGLYYYQNDPNGAPVRLRTGDGRIVWEAHYGVTGAVDHVETCLIDQPVRLQGQYFDGESGLYYNRHRYFDPATGIFISQDPIGLDGGVNSYEFASNVFGWIDPLGLIKESKAGRYHGPKPKYENPGHHDPSSGNFRGGGTGKTSILPSNAEGLYKHAVPDAEGKHWYALDQSGVVHRYGNSNNGHVHWNGDTSQGRGIPIPPEVKKRIDQMKKDGIPCPAKRKKQ</sequence>
<dbReference type="PRINTS" id="PR00394">
    <property type="entry name" value="RHSPROTEIN"/>
</dbReference>
<reference evidence="2 3" key="1">
    <citation type="journal article" date="2014" name="Genome Announc.">
        <title>Draft Genome Sequence of the Haloacid-Degrading Burkholderia caribensis Strain MBA4.</title>
        <authorList>
            <person name="Pan Y."/>
            <person name="Kong K.F."/>
            <person name="Tsang J.S."/>
        </authorList>
    </citation>
    <scope>NUCLEOTIDE SEQUENCE [LARGE SCALE GENOMIC DNA]</scope>
    <source>
        <strain evidence="2 3">MBA4</strain>
    </source>
</reference>
<evidence type="ECO:0000313" key="2">
    <source>
        <dbReference type="EMBL" id="ALL65001.1"/>
    </source>
</evidence>
<accession>A0A0P0R9H0</accession>
<dbReference type="GeneID" id="74305967"/>
<dbReference type="RefSeq" id="WP_082624867.1">
    <property type="nucleotide sequence ID" value="NZ_CP012746.1"/>
</dbReference>
<dbReference type="InterPro" id="IPR050708">
    <property type="entry name" value="T6SS_VgrG/RHS"/>
</dbReference>
<feature type="region of interest" description="Disordered" evidence="1">
    <location>
        <begin position="246"/>
        <end position="272"/>
    </location>
</feature>
<dbReference type="PANTHER" id="PTHR32305:SF15">
    <property type="entry name" value="PROTEIN RHSA-RELATED"/>
    <property type="match status" value="1"/>
</dbReference>
<dbReference type="AlphaFoldDB" id="A0A0P0R9H0"/>
<dbReference type="InterPro" id="IPR006530">
    <property type="entry name" value="YD"/>
</dbReference>
<dbReference type="Proteomes" id="UP000019146">
    <property type="component" value="Chromosome 1"/>
</dbReference>
<evidence type="ECO:0000256" key="1">
    <source>
        <dbReference type="SAM" id="MobiDB-lite"/>
    </source>
</evidence>
<dbReference type="PANTHER" id="PTHR32305">
    <property type="match status" value="1"/>
</dbReference>
<name>A0A0P0R9H0_9BURK</name>
<gene>
    <name evidence="2" type="ORF">K788_00013050</name>
</gene>
<evidence type="ECO:0000313" key="3">
    <source>
        <dbReference type="Proteomes" id="UP000019146"/>
    </source>
</evidence>
<dbReference type="EMBL" id="CP012746">
    <property type="protein sequence ID" value="ALL65001.1"/>
    <property type="molecule type" value="Genomic_DNA"/>
</dbReference>
<dbReference type="Gene3D" id="2.180.10.10">
    <property type="entry name" value="RHS repeat-associated core"/>
    <property type="match status" value="1"/>
</dbReference>
<dbReference type="InterPro" id="IPR022385">
    <property type="entry name" value="Rhs_assc_core"/>
</dbReference>
<organism evidence="2 3">
    <name type="scientific">Paraburkholderia caribensis MBA4</name>
    <dbReference type="NCBI Taxonomy" id="1323664"/>
    <lineage>
        <taxon>Bacteria</taxon>
        <taxon>Pseudomonadati</taxon>
        <taxon>Pseudomonadota</taxon>
        <taxon>Betaproteobacteria</taxon>
        <taxon>Burkholderiales</taxon>
        <taxon>Burkholderiaceae</taxon>
        <taxon>Paraburkholderia</taxon>
    </lineage>
</organism>
<dbReference type="NCBIfam" id="TIGR03696">
    <property type="entry name" value="Rhs_assc_core"/>
    <property type="match status" value="1"/>
</dbReference>
<dbReference type="KEGG" id="bcai:K788_00013050"/>
<proteinExistence type="predicted"/>
<feature type="compositionally biased region" description="Basic and acidic residues" evidence="1">
    <location>
        <begin position="250"/>
        <end position="260"/>
    </location>
</feature>
<dbReference type="NCBIfam" id="TIGR01643">
    <property type="entry name" value="YD_repeat_2x"/>
    <property type="match status" value="1"/>
</dbReference>